<dbReference type="AlphaFoldDB" id="C0PKB0"/>
<sequence length="55" mass="6207">MNLSEVVPKRLYHQLATLVLIILTKYIPLNLRRCLLNFLVSVLAVADRKSASANL</sequence>
<proteinExistence type="evidence at transcript level"/>
<keyword evidence="1" id="KW-0472">Membrane</keyword>
<dbReference type="EMBL" id="BT068729">
    <property type="protein sequence ID" value="ACN35626.1"/>
    <property type="molecule type" value="mRNA"/>
</dbReference>
<reference evidence="2" key="1">
    <citation type="journal article" date="2009" name="PLoS Genet.">
        <title>Sequencing, mapping, and analysis of 27,455 maize full-length cDNAs.</title>
        <authorList>
            <person name="Soderlund C."/>
            <person name="Descour A."/>
            <person name="Kudrna D."/>
            <person name="Bomhoff M."/>
            <person name="Boyd L."/>
            <person name="Currie J."/>
            <person name="Angelova A."/>
            <person name="Collura K."/>
            <person name="Wissotski M."/>
            <person name="Ashley E."/>
            <person name="Morrow D."/>
            <person name="Fernandes J."/>
            <person name="Walbot V."/>
            <person name="Yu Y."/>
        </authorList>
    </citation>
    <scope>NUCLEOTIDE SEQUENCE</scope>
    <source>
        <strain evidence="2">B73</strain>
    </source>
</reference>
<evidence type="ECO:0000313" key="2">
    <source>
        <dbReference type="EMBL" id="ACN35626.1"/>
    </source>
</evidence>
<name>C0PKB0_MAIZE</name>
<feature type="transmembrane region" description="Helical" evidence="1">
    <location>
        <begin position="12"/>
        <end position="29"/>
    </location>
</feature>
<evidence type="ECO:0000256" key="1">
    <source>
        <dbReference type="SAM" id="Phobius"/>
    </source>
</evidence>
<keyword evidence="1" id="KW-1133">Transmembrane helix</keyword>
<protein>
    <submittedName>
        <fullName evidence="2">Uncharacterized protein</fullName>
    </submittedName>
</protein>
<keyword evidence="1" id="KW-0812">Transmembrane</keyword>
<accession>C0PKB0</accession>
<organism evidence="2">
    <name type="scientific">Zea mays</name>
    <name type="common">Maize</name>
    <dbReference type="NCBI Taxonomy" id="4577"/>
    <lineage>
        <taxon>Eukaryota</taxon>
        <taxon>Viridiplantae</taxon>
        <taxon>Streptophyta</taxon>
        <taxon>Embryophyta</taxon>
        <taxon>Tracheophyta</taxon>
        <taxon>Spermatophyta</taxon>
        <taxon>Magnoliopsida</taxon>
        <taxon>Liliopsida</taxon>
        <taxon>Poales</taxon>
        <taxon>Poaceae</taxon>
        <taxon>PACMAD clade</taxon>
        <taxon>Panicoideae</taxon>
        <taxon>Andropogonodae</taxon>
        <taxon>Andropogoneae</taxon>
        <taxon>Tripsacinae</taxon>
        <taxon>Zea</taxon>
    </lineage>
</organism>